<evidence type="ECO:0000313" key="8">
    <source>
        <dbReference type="EMBL" id="BBM85319.1"/>
    </source>
</evidence>
<dbReference type="InterPro" id="IPR013105">
    <property type="entry name" value="TPR_2"/>
</dbReference>
<feature type="repeat" description="TPR" evidence="5">
    <location>
        <begin position="467"/>
        <end position="500"/>
    </location>
</feature>
<dbReference type="InterPro" id="IPR001680">
    <property type="entry name" value="WD40_rpt"/>
</dbReference>
<dbReference type="SMART" id="SM00320">
    <property type="entry name" value="WD40"/>
    <property type="match status" value="8"/>
</dbReference>
<feature type="coiled-coil region" evidence="6">
    <location>
        <begin position="391"/>
        <end position="447"/>
    </location>
</feature>
<keyword evidence="6" id="KW-0175">Coiled coil</keyword>
<evidence type="ECO:0000256" key="7">
    <source>
        <dbReference type="SAM" id="MobiDB-lite"/>
    </source>
</evidence>
<dbReference type="SUPFAM" id="SSF48452">
    <property type="entry name" value="TPR-like"/>
    <property type="match status" value="3"/>
</dbReference>
<feature type="region of interest" description="Disordered" evidence="7">
    <location>
        <begin position="87"/>
        <end position="123"/>
    </location>
</feature>
<dbReference type="Pfam" id="PF00515">
    <property type="entry name" value="TPR_1"/>
    <property type="match status" value="3"/>
</dbReference>
<dbReference type="PANTHER" id="PTHR22847">
    <property type="entry name" value="WD40 REPEAT PROTEIN"/>
    <property type="match status" value="1"/>
</dbReference>
<evidence type="ECO:0008006" key="10">
    <source>
        <dbReference type="Google" id="ProtNLM"/>
    </source>
</evidence>
<dbReference type="Pfam" id="PF07719">
    <property type="entry name" value="TPR_2"/>
    <property type="match status" value="1"/>
</dbReference>
<accession>A0A5S9INU8</accession>
<feature type="repeat" description="TPR" evidence="5">
    <location>
        <begin position="358"/>
        <end position="391"/>
    </location>
</feature>
<feature type="repeat" description="TPR" evidence="5">
    <location>
        <begin position="254"/>
        <end position="287"/>
    </location>
</feature>
<dbReference type="PROSITE" id="PS50082">
    <property type="entry name" value="WD_REPEATS_2"/>
    <property type="match status" value="7"/>
</dbReference>
<dbReference type="KEGG" id="uam:UABAM_03685"/>
<dbReference type="PANTHER" id="PTHR22847:SF637">
    <property type="entry name" value="WD REPEAT DOMAIN 5B"/>
    <property type="match status" value="1"/>
</dbReference>
<evidence type="ECO:0000256" key="1">
    <source>
        <dbReference type="ARBA" id="ARBA00022574"/>
    </source>
</evidence>
<feature type="coiled-coil region" evidence="6">
    <location>
        <begin position="500"/>
        <end position="530"/>
    </location>
</feature>
<dbReference type="PROSITE" id="PS50293">
    <property type="entry name" value="TPR_REGION"/>
    <property type="match status" value="4"/>
</dbReference>
<dbReference type="Pfam" id="PF00400">
    <property type="entry name" value="WD40"/>
    <property type="match status" value="6"/>
</dbReference>
<feature type="repeat" description="WD" evidence="4">
    <location>
        <begin position="650"/>
        <end position="691"/>
    </location>
</feature>
<feature type="repeat" description="TPR" evidence="5">
    <location>
        <begin position="548"/>
        <end position="581"/>
    </location>
</feature>
<feature type="repeat" description="TPR" evidence="5">
    <location>
        <begin position="152"/>
        <end position="185"/>
    </location>
</feature>
<dbReference type="Gene3D" id="1.25.40.10">
    <property type="entry name" value="Tetratricopeptide repeat domain"/>
    <property type="match status" value="6"/>
</dbReference>
<keyword evidence="2" id="KW-0677">Repeat</keyword>
<dbReference type="AlphaFoldDB" id="A0A5S9INU8"/>
<reference evidence="8 9" key="1">
    <citation type="submission" date="2019-08" db="EMBL/GenBank/DDBJ databases">
        <title>Complete genome sequence of Candidatus Uab amorphum.</title>
        <authorList>
            <person name="Shiratori T."/>
            <person name="Suzuki S."/>
            <person name="Kakizawa Y."/>
            <person name="Ishida K."/>
        </authorList>
    </citation>
    <scope>NUCLEOTIDE SEQUENCE [LARGE SCALE GENOMIC DNA]</scope>
    <source>
        <strain evidence="8 9">SRT547</strain>
    </source>
</reference>
<evidence type="ECO:0000256" key="6">
    <source>
        <dbReference type="SAM" id="Coils"/>
    </source>
</evidence>
<evidence type="ECO:0000256" key="2">
    <source>
        <dbReference type="ARBA" id="ARBA00022737"/>
    </source>
</evidence>
<feature type="repeat" description="WD" evidence="4">
    <location>
        <begin position="956"/>
        <end position="978"/>
    </location>
</feature>
<feature type="coiled-coil region" evidence="6">
    <location>
        <begin position="185"/>
        <end position="234"/>
    </location>
</feature>
<dbReference type="InterPro" id="IPR019775">
    <property type="entry name" value="WD40_repeat_CS"/>
</dbReference>
<name>A0A5S9INU8_UABAM</name>
<dbReference type="SUPFAM" id="SSF50978">
    <property type="entry name" value="WD40 repeat-like"/>
    <property type="match status" value="1"/>
</dbReference>
<sequence>MSLEQDLKRLRDERQQKFNEEDWEGALQIHDQILELSPSPLRYANRGSILYRLGRIEEAIGAYRKALELDPSLKRAKADLERLEGQLKEQKKEPQQPKETNLPLPNQNNKIPQSQQEKLNQLRDQRQACLQNEDWEGALQKHDEILAIEPTALRYANKGSILYRLGRLSEAADSYRKSLELDPSMEAAKRDLERLEAQMEEEGLLGGGGGKQNEKEVYEKIERLRKQRQEKVEKGLWEEALAIHDQVLALEPTALRHANRGALLYRLGKHHDAIASYKTALELDDSLEQAKEAITHLEGLLEEESLLAGSENEGDIAQEELAQKIAEYRDQRQVFIKEKNWEKALEMHDKIIELEPTALRYVNRGAMLYRMKKLHEAIDAHKKALEMDPSLENAKKDIARMEKELEKKRNAAQEETITPLVDNEVDQKEIEEKLEQLKARRQEQIELNNWEKALQYQNEIIQLEPNALRYTNKGSMLYRLGKVNEAILCYRKALELDPELERATSDLERLKENEMDRLREERQIQMEEENWGQALYLHDIILALETTALRMANRGSILYRMNRFQEAMESYNKALALDPHLEKAKEDIARLQEEMNQPQELSAIPEEFEEVEEDEEFFDAVPVDEAEEMEQMDEFSVEEEVLSSLPVSVLEGHKGEVTDIQIVPNTSTLITASKDKTIKIWDIDSKECIRTLEGHDDWVRFLTLSPDGSRLFSCSDDWNVRAWNFESGQCEYILEGHTMPVLHVSTSPSHRFLFSTSRDRTIKIWDYQNGKLLSTLEGHEDWVNYFIPTPDGNKAISSSLDGDIRIWNVLGWRCTNTLKGHQGWIEFLYLVQDGSKIVSGSSDNTIKVWNFSEGTEEKSISTNTALTDMILTKDGTKAITATKDNTIRIWDLNSGECTKIIRDQNSITAKLTLINNDEYIVSSSLKGDISIWCMASGAKIAQFDDNTVTNKFTIIPNKNLLIGACRDATIKIWNTEKC</sequence>
<dbReference type="PRINTS" id="PR00320">
    <property type="entry name" value="GPROTEINBRPT"/>
</dbReference>
<dbReference type="InterPro" id="IPR020472">
    <property type="entry name" value="WD40_PAC1"/>
</dbReference>
<feature type="compositionally biased region" description="Polar residues" evidence="7">
    <location>
        <begin position="103"/>
        <end position="119"/>
    </location>
</feature>
<evidence type="ECO:0000256" key="4">
    <source>
        <dbReference type="PROSITE-ProRule" id="PRU00221"/>
    </source>
</evidence>
<dbReference type="InterPro" id="IPR015943">
    <property type="entry name" value="WD40/YVTN_repeat-like_dom_sf"/>
</dbReference>
<keyword evidence="3 5" id="KW-0802">TPR repeat</keyword>
<dbReference type="PROSITE" id="PS50294">
    <property type="entry name" value="WD_REPEATS_REGION"/>
    <property type="match status" value="5"/>
</dbReference>
<feature type="compositionally biased region" description="Basic and acidic residues" evidence="7">
    <location>
        <begin position="87"/>
        <end position="96"/>
    </location>
</feature>
<keyword evidence="1 4" id="KW-0853">WD repeat</keyword>
<dbReference type="PROSITE" id="PS00678">
    <property type="entry name" value="WD_REPEATS_1"/>
    <property type="match status" value="6"/>
</dbReference>
<proteinExistence type="predicted"/>
<feature type="repeat" description="WD" evidence="4">
    <location>
        <begin position="734"/>
        <end position="775"/>
    </location>
</feature>
<feature type="coiled-coil region" evidence="6">
    <location>
        <begin position="287"/>
        <end position="338"/>
    </location>
</feature>
<evidence type="ECO:0000313" key="9">
    <source>
        <dbReference type="Proteomes" id="UP000326354"/>
    </source>
</evidence>
<dbReference type="RefSeq" id="WP_151969429.1">
    <property type="nucleotide sequence ID" value="NZ_AP019860.1"/>
</dbReference>
<evidence type="ECO:0000256" key="5">
    <source>
        <dbReference type="PROSITE-ProRule" id="PRU00339"/>
    </source>
</evidence>
<evidence type="ECO:0000256" key="3">
    <source>
        <dbReference type="ARBA" id="ARBA00022803"/>
    </source>
</evidence>
<dbReference type="Pfam" id="PF13181">
    <property type="entry name" value="TPR_8"/>
    <property type="match status" value="1"/>
</dbReference>
<dbReference type="InterPro" id="IPR036322">
    <property type="entry name" value="WD40_repeat_dom_sf"/>
</dbReference>
<protein>
    <recommendedName>
        <fullName evidence="10">Anaphase-promoting complex subunit 4 WD40 domain-containing protein</fullName>
    </recommendedName>
</protein>
<dbReference type="Proteomes" id="UP000326354">
    <property type="component" value="Chromosome"/>
</dbReference>
<feature type="repeat" description="TPR" evidence="5">
    <location>
        <begin position="40"/>
        <end position="73"/>
    </location>
</feature>
<feature type="repeat" description="WD" evidence="4">
    <location>
        <begin position="818"/>
        <end position="859"/>
    </location>
</feature>
<feature type="repeat" description="WD" evidence="4">
    <location>
        <begin position="859"/>
        <end position="900"/>
    </location>
</feature>
<feature type="repeat" description="WD" evidence="4">
    <location>
        <begin position="692"/>
        <end position="733"/>
    </location>
</feature>
<dbReference type="Gene3D" id="2.130.10.10">
    <property type="entry name" value="YVTN repeat-like/Quinoprotein amine dehydrogenase"/>
    <property type="match status" value="3"/>
</dbReference>
<feature type="repeat" description="WD" evidence="4">
    <location>
        <begin position="776"/>
        <end position="809"/>
    </location>
</feature>
<dbReference type="SMART" id="SM00028">
    <property type="entry name" value="TPR"/>
    <property type="match status" value="6"/>
</dbReference>
<dbReference type="OrthoDB" id="230341at2"/>
<dbReference type="InterPro" id="IPR011990">
    <property type="entry name" value="TPR-like_helical_dom_sf"/>
</dbReference>
<dbReference type="PROSITE" id="PS50005">
    <property type="entry name" value="TPR"/>
    <property type="match status" value="6"/>
</dbReference>
<organism evidence="8 9">
    <name type="scientific">Uabimicrobium amorphum</name>
    <dbReference type="NCBI Taxonomy" id="2596890"/>
    <lineage>
        <taxon>Bacteria</taxon>
        <taxon>Pseudomonadati</taxon>
        <taxon>Planctomycetota</taxon>
        <taxon>Candidatus Uabimicrobiia</taxon>
        <taxon>Candidatus Uabimicrobiales</taxon>
        <taxon>Candidatus Uabimicrobiaceae</taxon>
        <taxon>Candidatus Uabimicrobium</taxon>
    </lineage>
</organism>
<dbReference type="InterPro" id="IPR019734">
    <property type="entry name" value="TPR_rpt"/>
</dbReference>
<keyword evidence="9" id="KW-1185">Reference proteome</keyword>
<gene>
    <name evidence="8" type="ORF">UABAM_03685</name>
</gene>
<dbReference type="CDD" id="cd00200">
    <property type="entry name" value="WD40"/>
    <property type="match status" value="1"/>
</dbReference>
<dbReference type="EMBL" id="AP019860">
    <property type="protein sequence ID" value="BBM85319.1"/>
    <property type="molecule type" value="Genomic_DNA"/>
</dbReference>